<feature type="compositionally biased region" description="Pro residues" evidence="11">
    <location>
        <begin position="1033"/>
        <end position="1057"/>
    </location>
</feature>
<sequence length="1087" mass="123362">MAPKEEQSGRNHLAMPMSPIERGDSPSLTNKIQEDLLDLDQDEVEQILNTQEKNFLLQVERGDVSTVKKILKKGSKDNDVTPDSFNINCKDPLGRSAIAIAIENENLDMITVLLEENIESGDSLLRAISEQYVEGVELLLMHEENVHKAGEPYSWERGNRDRATFTPDITPLILAAHNNNYEIIKLLLDRGASLPMPHDIKCACDECLVSSAEDSLRHSLSRINAYRALTSPSLICLSSNDPLITSFRLSEELNSLASMEKEFVEDYVALRNQVQKFTMDLIEETRTRTELEIVLNYDPQGEPYKKGEFMHLARLREAVASDQRKFVAHSNVQQLLGQVWYDGMPGFKRLGPLAQLTEIAKIGCLFPLYCFAFLFAPTSSFGAAMKKPFIKFIVHSAAYCCFLLLLVIVSLRVETLVMELLGNEWMLQRLRQAERESRGGFPSVVELLIVVFVVGFIANELSSLWEEGLSEFIKDLWNIVDFISYFFYMNWIFLRATAWFLSQRAEWYGEKYYYPREMWPYFDPILISEGMFGAANILSFLKLVHIFGVNPHMGPLQVALGRMVIDIIKFFFIYTLVLFAFGCGLNQMLWYYADLDMKKCYSLPGGLPNPEEESSCEIWRRFSNLFETSQSLFWASFGLINLDVFELTGIKTFTRFWSLLMYGSYNVINVIVLLNLLIAMMSNSYAIICAQCDVEWKFARSKLWMSYFEQGHEMPSPFNLLPNIGSLLTTKSSVTRESIRKRQDSFRDDQYQGIMKNLVRRYVTKMQRKNDERTVNEDDINEVKQDISSFRYELLNVLRMNNMNTGTAHEKLETTFGKKQQARERRLMKGFNIGMVEGVDVNRSLAGMVKKSMNLLAAFKIKQHKKKDWNREVRMSKRIYKTDHIGSSRTSMKRTSLRQNARASGSIKRSNAWKTVQYYQRSGVFMGEEVNAAILQTARQELDDMEKSNQQYGRGWKKVKALHAEGHVTGNSNPSSPTTDQQPRSATPSKQPSAAAPDKQPRTAAPSKQSPAQTPANQQKQTPSEPAPAKSPSQPPPNSAAPAPKSPSQPPAKPVTPAPAKSPSQPPLKPAASSGPKSPTFKSQGWL</sequence>
<comment type="subcellular location">
    <subcellularLocation>
        <location evidence="1">Membrane</location>
        <topology evidence="1">Multi-pass membrane protein</topology>
    </subcellularLocation>
</comment>
<dbReference type="InterPro" id="IPR013555">
    <property type="entry name" value="TRP_dom"/>
</dbReference>
<evidence type="ECO:0000256" key="7">
    <source>
        <dbReference type="ARBA" id="ARBA00023065"/>
    </source>
</evidence>
<dbReference type="InterPro" id="IPR005821">
    <property type="entry name" value="Ion_trans_dom"/>
</dbReference>
<dbReference type="PROSITE" id="PS50088">
    <property type="entry name" value="ANK_REPEAT"/>
    <property type="match status" value="1"/>
</dbReference>
<keyword evidence="3 12" id="KW-0812">Transmembrane</keyword>
<evidence type="ECO:0000256" key="2">
    <source>
        <dbReference type="ARBA" id="ARBA00022448"/>
    </source>
</evidence>
<dbReference type="CDD" id="cd23650">
    <property type="entry name" value="TRP_CaM_bind1"/>
    <property type="match status" value="1"/>
</dbReference>
<evidence type="ECO:0000256" key="9">
    <source>
        <dbReference type="ARBA" id="ARBA00023303"/>
    </source>
</evidence>
<feature type="compositionally biased region" description="Polar residues" evidence="11">
    <location>
        <begin position="969"/>
        <end position="992"/>
    </location>
</feature>
<dbReference type="GO" id="GO:0051480">
    <property type="term" value="P:regulation of cytosolic calcium ion concentration"/>
    <property type="evidence" value="ECO:0007669"/>
    <property type="project" value="TreeGrafter"/>
</dbReference>
<dbReference type="PANTHER" id="PTHR10117:SF51">
    <property type="entry name" value="TRANSIENT RECEPTOR POTENTIAL PROTEIN"/>
    <property type="match status" value="1"/>
</dbReference>
<feature type="region of interest" description="Disordered" evidence="11">
    <location>
        <begin position="966"/>
        <end position="1087"/>
    </location>
</feature>
<dbReference type="Pfam" id="PF08344">
    <property type="entry name" value="TRP_2"/>
    <property type="match status" value="1"/>
</dbReference>
<feature type="transmembrane region" description="Helical" evidence="12">
    <location>
        <begin position="662"/>
        <end position="682"/>
    </location>
</feature>
<evidence type="ECO:0000256" key="12">
    <source>
        <dbReference type="SAM" id="Phobius"/>
    </source>
</evidence>
<evidence type="ECO:0000256" key="1">
    <source>
        <dbReference type="ARBA" id="ARBA00004141"/>
    </source>
</evidence>
<feature type="region of interest" description="Disordered" evidence="11">
    <location>
        <begin position="1"/>
        <end position="29"/>
    </location>
</feature>
<dbReference type="GO" id="GO:0070679">
    <property type="term" value="F:inositol 1,4,5 trisphosphate binding"/>
    <property type="evidence" value="ECO:0007669"/>
    <property type="project" value="TreeGrafter"/>
</dbReference>
<dbReference type="AlphaFoldDB" id="A0A0P4VPB8"/>
<feature type="transmembrane region" description="Helical" evidence="12">
    <location>
        <begin position="439"/>
        <end position="458"/>
    </location>
</feature>
<feature type="transmembrane region" description="Helical" evidence="12">
    <location>
        <begin position="521"/>
        <end position="549"/>
    </location>
</feature>
<name>A0A0P4VPB8_SCYOL</name>
<keyword evidence="8 12" id="KW-0472">Membrane</keyword>
<keyword evidence="9" id="KW-0407">Ion channel</keyword>
<dbReference type="PRINTS" id="PR01097">
    <property type="entry name" value="TRNSRECEPTRP"/>
</dbReference>
<reference evidence="14" key="1">
    <citation type="submission" date="2015-09" db="EMBL/GenBank/DDBJ databases">
        <title>Scylla olivacea transcriptome.</title>
        <authorList>
            <person name="Ikhwanuddin M."/>
        </authorList>
    </citation>
    <scope>NUCLEOTIDE SEQUENCE</scope>
</reference>
<feature type="compositionally biased region" description="Polar residues" evidence="11">
    <location>
        <begin position="1006"/>
        <end position="1022"/>
    </location>
</feature>
<dbReference type="Pfam" id="PF00023">
    <property type="entry name" value="Ank"/>
    <property type="match status" value="1"/>
</dbReference>
<evidence type="ECO:0000256" key="6">
    <source>
        <dbReference type="ARBA" id="ARBA00023043"/>
    </source>
</evidence>
<evidence type="ECO:0000256" key="5">
    <source>
        <dbReference type="ARBA" id="ARBA00022989"/>
    </source>
</evidence>
<dbReference type="Pfam" id="PF12796">
    <property type="entry name" value="Ank_2"/>
    <property type="match status" value="1"/>
</dbReference>
<dbReference type="EMBL" id="GDRN01109053">
    <property type="protein sequence ID" value="JAI57135.1"/>
    <property type="molecule type" value="Transcribed_RNA"/>
</dbReference>
<feature type="compositionally biased region" description="Low complexity" evidence="11">
    <location>
        <begin position="1023"/>
        <end position="1032"/>
    </location>
</feature>
<feature type="transmembrane region" description="Helical" evidence="12">
    <location>
        <begin position="392"/>
        <end position="411"/>
    </location>
</feature>
<proteinExistence type="predicted"/>
<evidence type="ECO:0000256" key="4">
    <source>
        <dbReference type="ARBA" id="ARBA00022737"/>
    </source>
</evidence>
<dbReference type="Gene3D" id="1.25.40.20">
    <property type="entry name" value="Ankyrin repeat-containing domain"/>
    <property type="match status" value="1"/>
</dbReference>
<dbReference type="SMART" id="SM01420">
    <property type="entry name" value="TRP_2"/>
    <property type="match status" value="1"/>
</dbReference>
<evidence type="ECO:0000256" key="8">
    <source>
        <dbReference type="ARBA" id="ARBA00023136"/>
    </source>
</evidence>
<keyword evidence="6 10" id="KW-0040">ANK repeat</keyword>
<feature type="compositionally biased region" description="Polar residues" evidence="11">
    <location>
        <begin position="1075"/>
        <end position="1087"/>
    </location>
</feature>
<dbReference type="GO" id="GO:0015279">
    <property type="term" value="F:store-operated calcium channel activity"/>
    <property type="evidence" value="ECO:0007669"/>
    <property type="project" value="TreeGrafter"/>
</dbReference>
<dbReference type="GO" id="GO:0005886">
    <property type="term" value="C:plasma membrane"/>
    <property type="evidence" value="ECO:0007669"/>
    <property type="project" value="TreeGrafter"/>
</dbReference>
<dbReference type="GO" id="GO:0034703">
    <property type="term" value="C:cation channel complex"/>
    <property type="evidence" value="ECO:0007669"/>
    <property type="project" value="TreeGrafter"/>
</dbReference>
<feature type="transmembrane region" description="Helical" evidence="12">
    <location>
        <begin position="632"/>
        <end position="650"/>
    </location>
</feature>
<dbReference type="PROSITE" id="PS50297">
    <property type="entry name" value="ANK_REP_REGION"/>
    <property type="match status" value="1"/>
</dbReference>
<keyword evidence="7" id="KW-0406">Ion transport</keyword>
<dbReference type="InterPro" id="IPR002110">
    <property type="entry name" value="Ankyrin_rpt"/>
</dbReference>
<feature type="transmembrane region" description="Helical" evidence="12">
    <location>
        <begin position="479"/>
        <end position="501"/>
    </location>
</feature>
<organism evidence="14">
    <name type="scientific">Scylla olivacea</name>
    <name type="common">Orange mud crab</name>
    <name type="synonym">Cancer olivacea</name>
    <dbReference type="NCBI Taxonomy" id="85551"/>
    <lineage>
        <taxon>Eukaryota</taxon>
        <taxon>Metazoa</taxon>
        <taxon>Ecdysozoa</taxon>
        <taxon>Arthropoda</taxon>
        <taxon>Crustacea</taxon>
        <taxon>Multicrustacea</taxon>
        <taxon>Malacostraca</taxon>
        <taxon>Eumalacostraca</taxon>
        <taxon>Eucarida</taxon>
        <taxon>Decapoda</taxon>
        <taxon>Pleocyemata</taxon>
        <taxon>Brachyura</taxon>
        <taxon>Eubrachyura</taxon>
        <taxon>Portunoidea</taxon>
        <taxon>Portunidae</taxon>
        <taxon>Portuninae</taxon>
        <taxon>Scylla</taxon>
    </lineage>
</organism>
<evidence type="ECO:0000259" key="13">
    <source>
        <dbReference type="SMART" id="SM01420"/>
    </source>
</evidence>
<dbReference type="InterPro" id="IPR036770">
    <property type="entry name" value="Ankyrin_rpt-contain_sf"/>
</dbReference>
<dbReference type="SMART" id="SM00248">
    <property type="entry name" value="ANK"/>
    <property type="match status" value="2"/>
</dbReference>
<keyword evidence="5 12" id="KW-1133">Transmembrane helix</keyword>
<evidence type="ECO:0000256" key="3">
    <source>
        <dbReference type="ARBA" id="ARBA00022692"/>
    </source>
</evidence>
<evidence type="ECO:0000256" key="10">
    <source>
        <dbReference type="PROSITE-ProRule" id="PRU00023"/>
    </source>
</evidence>
<dbReference type="PANTHER" id="PTHR10117">
    <property type="entry name" value="TRANSIENT RECEPTOR POTENTIAL CHANNEL"/>
    <property type="match status" value="1"/>
</dbReference>
<dbReference type="InterPro" id="IPR002153">
    <property type="entry name" value="TRPC_channel"/>
</dbReference>
<dbReference type="NCBIfam" id="TIGR00870">
    <property type="entry name" value="trp"/>
    <property type="match status" value="1"/>
</dbReference>
<dbReference type="Pfam" id="PF00520">
    <property type="entry name" value="Ion_trans"/>
    <property type="match status" value="1"/>
</dbReference>
<keyword evidence="2" id="KW-0813">Transport</keyword>
<accession>A0A0P4VPB8</accession>
<dbReference type="SUPFAM" id="SSF48403">
    <property type="entry name" value="Ankyrin repeat"/>
    <property type="match status" value="1"/>
</dbReference>
<protein>
    <recommendedName>
        <fullName evidence="13">Transient receptor ion channel domain-containing protein</fullName>
    </recommendedName>
</protein>
<keyword evidence="4" id="KW-0677">Repeat</keyword>
<evidence type="ECO:0000256" key="11">
    <source>
        <dbReference type="SAM" id="MobiDB-lite"/>
    </source>
</evidence>
<evidence type="ECO:0000313" key="14">
    <source>
        <dbReference type="EMBL" id="JAI57135.1"/>
    </source>
</evidence>
<feature type="repeat" description="ANK" evidence="10">
    <location>
        <begin position="167"/>
        <end position="199"/>
    </location>
</feature>
<feature type="transmembrane region" description="Helical" evidence="12">
    <location>
        <begin position="570"/>
        <end position="593"/>
    </location>
</feature>
<feature type="domain" description="Transient receptor ion channel" evidence="13">
    <location>
        <begin position="202"/>
        <end position="264"/>
    </location>
</feature>